<dbReference type="KEGG" id="cber:B5D82_02725"/>
<dbReference type="FunFam" id="3.30.300.90:FF:000001">
    <property type="entry name" value="Transcriptional regulator BolA"/>
    <property type="match status" value="1"/>
</dbReference>
<evidence type="ECO:0000256" key="1">
    <source>
        <dbReference type="ARBA" id="ARBA00005578"/>
    </source>
</evidence>
<dbReference type="PIRSF" id="PIRSF003113">
    <property type="entry name" value="BolA"/>
    <property type="match status" value="1"/>
</dbReference>
<dbReference type="GO" id="GO:0005829">
    <property type="term" value="C:cytosol"/>
    <property type="evidence" value="ECO:0007669"/>
    <property type="project" value="TreeGrafter"/>
</dbReference>
<organism evidence="4 5">
    <name type="scientific">Cognaticolwellia beringensis</name>
    <dbReference type="NCBI Taxonomy" id="1967665"/>
    <lineage>
        <taxon>Bacteria</taxon>
        <taxon>Pseudomonadati</taxon>
        <taxon>Pseudomonadota</taxon>
        <taxon>Gammaproteobacteria</taxon>
        <taxon>Alteromonadales</taxon>
        <taxon>Colwelliaceae</taxon>
        <taxon>Cognaticolwellia</taxon>
    </lineage>
</organism>
<dbReference type="OrthoDB" id="9801469at2"/>
<dbReference type="GO" id="GO:0006351">
    <property type="term" value="P:DNA-templated transcription"/>
    <property type="evidence" value="ECO:0007669"/>
    <property type="project" value="TreeGrafter"/>
</dbReference>
<dbReference type="NCBIfam" id="NF008638">
    <property type="entry name" value="PRK11628.1"/>
    <property type="match status" value="1"/>
</dbReference>
<dbReference type="InterPro" id="IPR036065">
    <property type="entry name" value="BolA-like_sf"/>
</dbReference>
<gene>
    <name evidence="4" type="ORF">B5D82_02725</name>
</gene>
<dbReference type="InterPro" id="IPR050961">
    <property type="entry name" value="BolA/IbaG_stress_morph_reg"/>
</dbReference>
<dbReference type="AlphaFoldDB" id="A0A222G4T1"/>
<dbReference type="PANTHER" id="PTHR46229">
    <property type="entry name" value="BOLA TRANSCRIPTION REGULATOR"/>
    <property type="match status" value="1"/>
</dbReference>
<keyword evidence="5" id="KW-1185">Reference proteome</keyword>
<name>A0A222G4T1_9GAMM</name>
<dbReference type="RefSeq" id="WP_081149037.1">
    <property type="nucleotide sequence ID" value="NZ_CP020465.1"/>
</dbReference>
<evidence type="ECO:0000313" key="5">
    <source>
        <dbReference type="Proteomes" id="UP000202259"/>
    </source>
</evidence>
<comment type="similarity">
    <text evidence="1 3">Belongs to the BolA/IbaG family.</text>
</comment>
<dbReference type="Proteomes" id="UP000202259">
    <property type="component" value="Chromosome"/>
</dbReference>
<dbReference type="Pfam" id="PF01722">
    <property type="entry name" value="BolA"/>
    <property type="match status" value="1"/>
</dbReference>
<accession>A0A222G4T1</accession>
<dbReference type="InterPro" id="IPR002634">
    <property type="entry name" value="BolA"/>
</dbReference>
<reference evidence="4 5" key="1">
    <citation type="submission" date="2017-08" db="EMBL/GenBank/DDBJ databases">
        <title>Complete genome of Colwellia sp. NB097-1, a psychrophile bacterium ioslated from Bering Sea.</title>
        <authorList>
            <person name="Chen X."/>
        </authorList>
    </citation>
    <scope>NUCLEOTIDE SEQUENCE [LARGE SCALE GENOMIC DNA]</scope>
    <source>
        <strain evidence="4 5">NB097-1</strain>
    </source>
</reference>
<dbReference type="EMBL" id="CP020465">
    <property type="protein sequence ID" value="ASP46790.1"/>
    <property type="molecule type" value="Genomic_DNA"/>
</dbReference>
<evidence type="ECO:0000256" key="2">
    <source>
        <dbReference type="ARBA" id="ARBA00074073"/>
    </source>
</evidence>
<protein>
    <recommendedName>
        <fullName evidence="2">DNA-binding transcriptional regulator BolA</fullName>
    </recommendedName>
</protein>
<evidence type="ECO:0000313" key="4">
    <source>
        <dbReference type="EMBL" id="ASP46790.1"/>
    </source>
</evidence>
<evidence type="ECO:0000256" key="3">
    <source>
        <dbReference type="RuleBase" id="RU003860"/>
    </source>
</evidence>
<sequence length="107" mass="11989">MKIEAVIEEKLLSAFSPIHLDVINESHQHNVAPGSESHFKVIIVSKDFEGERLIKRHRAINSILAEELADKIHALALHTYTEKEWKTYYAENTPLSPKCLGGGKKAG</sequence>
<dbReference type="PANTHER" id="PTHR46229:SF2">
    <property type="entry name" value="BOLA-LIKE PROTEIN 1"/>
    <property type="match status" value="1"/>
</dbReference>
<dbReference type="SUPFAM" id="SSF82657">
    <property type="entry name" value="BolA-like"/>
    <property type="match status" value="1"/>
</dbReference>
<dbReference type="GO" id="GO:1990229">
    <property type="term" value="C:iron-sulfur cluster assembly complex"/>
    <property type="evidence" value="ECO:0007669"/>
    <property type="project" value="UniProtKB-ARBA"/>
</dbReference>
<dbReference type="Gene3D" id="3.30.300.90">
    <property type="entry name" value="BolA-like"/>
    <property type="match status" value="1"/>
</dbReference>
<proteinExistence type="inferred from homology"/>